<keyword evidence="2" id="KW-0472">Membrane</keyword>
<evidence type="ECO:0000313" key="3">
    <source>
        <dbReference type="EMBL" id="CAH7670489.1"/>
    </source>
</evidence>
<dbReference type="InterPro" id="IPR025187">
    <property type="entry name" value="DUF4112"/>
</dbReference>
<evidence type="ECO:0000256" key="1">
    <source>
        <dbReference type="SAM" id="MobiDB-lite"/>
    </source>
</evidence>
<dbReference type="PANTHER" id="PTHR35519:SF2">
    <property type="entry name" value="PH DOMAIN PROTEIN"/>
    <property type="match status" value="1"/>
</dbReference>
<comment type="caution">
    <text evidence="3">The sequence shown here is derived from an EMBL/GenBank/DDBJ whole genome shotgun (WGS) entry which is preliminary data.</text>
</comment>
<reference evidence="3" key="1">
    <citation type="submission" date="2022-06" db="EMBL/GenBank/DDBJ databases">
        <authorList>
            <consortium name="SYNGENTA / RWTH Aachen University"/>
        </authorList>
    </citation>
    <scope>NUCLEOTIDE SEQUENCE</scope>
</reference>
<dbReference type="EMBL" id="CALTRL010001006">
    <property type="protein sequence ID" value="CAH7670489.1"/>
    <property type="molecule type" value="Genomic_DNA"/>
</dbReference>
<keyword evidence="2" id="KW-0812">Transmembrane</keyword>
<feature type="transmembrane region" description="Helical" evidence="2">
    <location>
        <begin position="126"/>
        <end position="145"/>
    </location>
</feature>
<evidence type="ECO:0000256" key="2">
    <source>
        <dbReference type="SAM" id="Phobius"/>
    </source>
</evidence>
<feature type="compositionally biased region" description="Low complexity" evidence="1">
    <location>
        <begin position="200"/>
        <end position="215"/>
    </location>
</feature>
<evidence type="ECO:0000313" key="4">
    <source>
        <dbReference type="Proteomes" id="UP001153365"/>
    </source>
</evidence>
<dbReference type="AlphaFoldDB" id="A0AAV0APX9"/>
<protein>
    <submittedName>
        <fullName evidence="3">Uncharacterized protein</fullName>
    </submittedName>
</protein>
<feature type="region of interest" description="Disordered" evidence="1">
    <location>
        <begin position="24"/>
        <end position="47"/>
    </location>
</feature>
<proteinExistence type="predicted"/>
<sequence>MNNAIAKKLGRSFLAPHIANLEPPDPVYETSNDPNNSNKRRKKRGLPPGLTKAEERVLMKVRKRSRCLDRGFSLCGFRFGWTAIIGFIPVLGDIISAALSYYLVIRQTRKCDLPDSLVQRMLFNQAVATSVGLIPFIGDLIMAAWKVNSRNAALFEDFLILRAQRTNPPTIPPNVVPNSETTRLINNNNKTPTVVLINGESGSAASGSAQQEAEGCSTAVDTPKVASTESPKQQKKKWFGRN</sequence>
<dbReference type="PANTHER" id="PTHR35519">
    <property type="entry name" value="MEMBRANE PROTEINS"/>
    <property type="match status" value="1"/>
</dbReference>
<gene>
    <name evidence="3" type="ORF">PPACK8108_LOCUS5213</name>
</gene>
<feature type="region of interest" description="Disordered" evidence="1">
    <location>
        <begin position="200"/>
        <end position="242"/>
    </location>
</feature>
<name>A0AAV0APX9_PHAPC</name>
<keyword evidence="4" id="KW-1185">Reference proteome</keyword>
<keyword evidence="2" id="KW-1133">Transmembrane helix</keyword>
<accession>A0AAV0APX9</accession>
<feature type="compositionally biased region" description="Basic residues" evidence="1">
    <location>
        <begin position="233"/>
        <end position="242"/>
    </location>
</feature>
<feature type="transmembrane region" description="Helical" evidence="2">
    <location>
        <begin position="79"/>
        <end position="105"/>
    </location>
</feature>
<dbReference type="Proteomes" id="UP001153365">
    <property type="component" value="Unassembled WGS sequence"/>
</dbReference>
<dbReference type="Pfam" id="PF13430">
    <property type="entry name" value="DUF4112"/>
    <property type="match status" value="1"/>
</dbReference>
<organism evidence="3 4">
    <name type="scientific">Phakopsora pachyrhizi</name>
    <name type="common">Asian soybean rust disease fungus</name>
    <dbReference type="NCBI Taxonomy" id="170000"/>
    <lineage>
        <taxon>Eukaryota</taxon>
        <taxon>Fungi</taxon>
        <taxon>Dikarya</taxon>
        <taxon>Basidiomycota</taxon>
        <taxon>Pucciniomycotina</taxon>
        <taxon>Pucciniomycetes</taxon>
        <taxon>Pucciniales</taxon>
        <taxon>Phakopsoraceae</taxon>
        <taxon>Phakopsora</taxon>
    </lineage>
</organism>